<feature type="coiled-coil region" evidence="10">
    <location>
        <begin position="138"/>
        <end position="217"/>
    </location>
</feature>
<evidence type="ECO:0000313" key="13">
    <source>
        <dbReference type="EMBL" id="OUD09944.1"/>
    </source>
</evidence>
<accession>A0A251X0V7</accession>
<dbReference type="Gene3D" id="1.10.287.470">
    <property type="entry name" value="Helix hairpin bin"/>
    <property type="match status" value="1"/>
</dbReference>
<comment type="caution">
    <text evidence="13">The sequence shown here is derived from an EMBL/GenBank/DDBJ whole genome shotgun (WGS) entry which is preliminary data.</text>
</comment>
<evidence type="ECO:0000256" key="10">
    <source>
        <dbReference type="SAM" id="Coils"/>
    </source>
</evidence>
<dbReference type="InterPro" id="IPR010129">
    <property type="entry name" value="T1SS_HlyD"/>
</dbReference>
<evidence type="ECO:0000256" key="7">
    <source>
        <dbReference type="ARBA" id="ARBA00022989"/>
    </source>
</evidence>
<sequence length="422" mass="46929">MSAARYIWIGLITLAVLVGGFGTWAVMAELGGAVIASGRIEVDQNRQVVQHPYGGQVDTILVDEGDFVDAGQILIQLDGTDLRSQLTVVSGQLAETIARRNRLEAERDGADQIAFDPMISNGFSDLIAGQTRLFDARRQSTQTQIEQFERRIEQITDQINGIEAQQQSLERQLVLIEQELTDQRSLLERGLAQATRVLALEREKANLEGRKGELTASAAQARGRITEIELGILNIDTVRREEAIAEIRDLQPTELELRETQTSLNTQLDRLDIRAGVSGVVYGLQIYSTSAVIEPAQPILFIVPQDRPLIITARIDPRDIDQLLVGQNVTLRFSAFNQKTTPELYGTVVNLSGDAFEDDATGQSFYRAEVTLNENEINRLPEGAVLVPGMPVETFIRTADRTPMQFLLKPLTDFFARAWRET</sequence>
<dbReference type="Gene3D" id="2.40.30.170">
    <property type="match status" value="1"/>
</dbReference>
<dbReference type="GO" id="GO:0005886">
    <property type="term" value="C:plasma membrane"/>
    <property type="evidence" value="ECO:0007669"/>
    <property type="project" value="UniProtKB-SubCell"/>
</dbReference>
<keyword evidence="14" id="KW-1185">Reference proteome</keyword>
<comment type="similarity">
    <text evidence="2 9">Belongs to the membrane fusion protein (MFP) (TC 8.A.1) family.</text>
</comment>
<dbReference type="InterPro" id="IPR058781">
    <property type="entry name" value="HH_AprE-like"/>
</dbReference>
<evidence type="ECO:0000256" key="9">
    <source>
        <dbReference type="RuleBase" id="RU365093"/>
    </source>
</evidence>
<keyword evidence="6" id="KW-0812">Transmembrane</keyword>
<name>A0A251X0V7_9RHOB</name>
<reference evidence="13 14" key="1">
    <citation type="submission" date="2016-12" db="EMBL/GenBank/DDBJ databases">
        <title>The draft genome sequence of HSLHS2.</title>
        <authorList>
            <person name="Hu D."/>
            <person name="Wang L."/>
            <person name="Shao Z."/>
        </authorList>
    </citation>
    <scope>NUCLEOTIDE SEQUENCE [LARGE SCALE GENOMIC DNA]</scope>
    <source>
        <strain evidence="13">MCCC 1A06712</strain>
    </source>
</reference>
<dbReference type="Pfam" id="PF25994">
    <property type="entry name" value="HH_AprE"/>
    <property type="match status" value="1"/>
</dbReference>
<evidence type="ECO:0000256" key="3">
    <source>
        <dbReference type="ARBA" id="ARBA00022448"/>
    </source>
</evidence>
<dbReference type="Proteomes" id="UP000194664">
    <property type="component" value="Unassembled WGS sequence"/>
</dbReference>
<comment type="subcellular location">
    <subcellularLocation>
        <location evidence="1 9">Cell inner membrane</location>
        <topology evidence="1 9">Single-pass membrane protein</topology>
    </subcellularLocation>
</comment>
<dbReference type="PANTHER" id="PTHR30386:SF17">
    <property type="entry name" value="ALKALINE PROTEASE SECRETION PROTEIN APRE"/>
    <property type="match status" value="1"/>
</dbReference>
<feature type="domain" description="AprE-like beta-barrel" evidence="12">
    <location>
        <begin position="309"/>
        <end position="398"/>
    </location>
</feature>
<evidence type="ECO:0000259" key="11">
    <source>
        <dbReference type="Pfam" id="PF25994"/>
    </source>
</evidence>
<evidence type="ECO:0000313" key="14">
    <source>
        <dbReference type="Proteomes" id="UP000194664"/>
    </source>
</evidence>
<evidence type="ECO:0000256" key="6">
    <source>
        <dbReference type="ARBA" id="ARBA00022692"/>
    </source>
</evidence>
<evidence type="ECO:0000256" key="2">
    <source>
        <dbReference type="ARBA" id="ARBA00009477"/>
    </source>
</evidence>
<dbReference type="Pfam" id="PF26002">
    <property type="entry name" value="Beta-barrel_AprE"/>
    <property type="match status" value="1"/>
</dbReference>
<keyword evidence="10" id="KW-0175">Coiled coil</keyword>
<organism evidence="13 14">
    <name type="scientific">Marivivens niveibacter</name>
    <dbReference type="NCBI Taxonomy" id="1930667"/>
    <lineage>
        <taxon>Bacteria</taxon>
        <taxon>Pseudomonadati</taxon>
        <taxon>Pseudomonadota</taxon>
        <taxon>Alphaproteobacteria</taxon>
        <taxon>Rhodobacterales</taxon>
        <taxon>Paracoccaceae</taxon>
        <taxon>Marivivens group</taxon>
        <taxon>Marivivens</taxon>
    </lineage>
</organism>
<dbReference type="AlphaFoldDB" id="A0A251X0V7"/>
<evidence type="ECO:0000256" key="8">
    <source>
        <dbReference type="ARBA" id="ARBA00023136"/>
    </source>
</evidence>
<dbReference type="EMBL" id="MSPP01000002">
    <property type="protein sequence ID" value="OUD09944.1"/>
    <property type="molecule type" value="Genomic_DNA"/>
</dbReference>
<evidence type="ECO:0000256" key="4">
    <source>
        <dbReference type="ARBA" id="ARBA00022475"/>
    </source>
</evidence>
<dbReference type="PRINTS" id="PR01490">
    <property type="entry name" value="RTXTOXIND"/>
</dbReference>
<keyword evidence="4 9" id="KW-1003">Cell membrane</keyword>
<proteinExistence type="inferred from homology"/>
<gene>
    <name evidence="13" type="ORF">BVC71_08625</name>
</gene>
<dbReference type="InterPro" id="IPR050739">
    <property type="entry name" value="MFP"/>
</dbReference>
<protein>
    <recommendedName>
        <fullName evidence="9">Membrane fusion protein (MFP) family protein</fullName>
    </recommendedName>
</protein>
<evidence type="ECO:0000256" key="5">
    <source>
        <dbReference type="ARBA" id="ARBA00022519"/>
    </source>
</evidence>
<keyword evidence="5 9" id="KW-0997">Cell inner membrane</keyword>
<evidence type="ECO:0000256" key="1">
    <source>
        <dbReference type="ARBA" id="ARBA00004377"/>
    </source>
</evidence>
<feature type="domain" description="AprE-like long alpha-helical hairpin" evidence="11">
    <location>
        <begin position="83"/>
        <end position="264"/>
    </location>
</feature>
<dbReference type="NCBIfam" id="TIGR01843">
    <property type="entry name" value="type_I_hlyD"/>
    <property type="match status" value="1"/>
</dbReference>
<keyword evidence="7" id="KW-1133">Transmembrane helix</keyword>
<dbReference type="PANTHER" id="PTHR30386">
    <property type="entry name" value="MEMBRANE FUSION SUBUNIT OF EMRAB-TOLC MULTIDRUG EFFLUX PUMP"/>
    <property type="match status" value="1"/>
</dbReference>
<dbReference type="GO" id="GO:0015031">
    <property type="term" value="P:protein transport"/>
    <property type="evidence" value="ECO:0007669"/>
    <property type="project" value="InterPro"/>
</dbReference>
<keyword evidence="3 9" id="KW-0813">Transport</keyword>
<dbReference type="Gene3D" id="2.40.50.100">
    <property type="match status" value="1"/>
</dbReference>
<dbReference type="InterPro" id="IPR058982">
    <property type="entry name" value="Beta-barrel_AprE"/>
</dbReference>
<keyword evidence="8" id="KW-0472">Membrane</keyword>
<evidence type="ECO:0000259" key="12">
    <source>
        <dbReference type="Pfam" id="PF26002"/>
    </source>
</evidence>